<feature type="transmembrane region" description="Helical" evidence="5">
    <location>
        <begin position="246"/>
        <end position="263"/>
    </location>
</feature>
<dbReference type="EMBL" id="JNFA01000019">
    <property type="protein sequence ID" value="KGL41785.1"/>
    <property type="molecule type" value="Genomic_DNA"/>
</dbReference>
<keyword evidence="7" id="KW-1185">Reference proteome</keyword>
<feature type="transmembrane region" description="Helical" evidence="5">
    <location>
        <begin position="178"/>
        <end position="198"/>
    </location>
</feature>
<evidence type="ECO:0000256" key="4">
    <source>
        <dbReference type="ARBA" id="ARBA00023136"/>
    </source>
</evidence>
<keyword evidence="3 5" id="KW-1133">Transmembrane helix</keyword>
<name>A0A099WCG0_9LIST</name>
<dbReference type="Pfam" id="PF01758">
    <property type="entry name" value="SBF"/>
    <property type="match status" value="1"/>
</dbReference>
<organism evidence="6 7">
    <name type="scientific">Listeria booriae</name>
    <dbReference type="NCBI Taxonomy" id="1552123"/>
    <lineage>
        <taxon>Bacteria</taxon>
        <taxon>Bacillati</taxon>
        <taxon>Bacillota</taxon>
        <taxon>Bacilli</taxon>
        <taxon>Bacillales</taxon>
        <taxon>Listeriaceae</taxon>
        <taxon>Listeria</taxon>
    </lineage>
</organism>
<reference evidence="6 7" key="1">
    <citation type="submission" date="2014-05" db="EMBL/GenBank/DDBJ databases">
        <title>Novel Listeriaceae from food processing environments.</title>
        <authorList>
            <person name="den Bakker H.C."/>
        </authorList>
    </citation>
    <scope>NUCLEOTIDE SEQUENCE [LARGE SCALE GENOMIC DNA]</scope>
    <source>
        <strain evidence="6 7">FSL A5-0281</strain>
    </source>
</reference>
<evidence type="ECO:0000256" key="3">
    <source>
        <dbReference type="ARBA" id="ARBA00022989"/>
    </source>
</evidence>
<comment type="caution">
    <text evidence="6">The sequence shown here is derived from an EMBL/GenBank/DDBJ whole genome shotgun (WGS) entry which is preliminary data.</text>
</comment>
<feature type="transmembrane region" description="Helical" evidence="5">
    <location>
        <begin position="204"/>
        <end position="225"/>
    </location>
</feature>
<dbReference type="GeneID" id="58717328"/>
<dbReference type="InterPro" id="IPR038770">
    <property type="entry name" value="Na+/solute_symporter_sf"/>
</dbReference>
<dbReference type="GO" id="GO:0016020">
    <property type="term" value="C:membrane"/>
    <property type="evidence" value="ECO:0007669"/>
    <property type="project" value="UniProtKB-SubCell"/>
</dbReference>
<gene>
    <name evidence="6" type="ORF">EP57_08050</name>
</gene>
<dbReference type="OrthoDB" id="1551454at2"/>
<feature type="transmembrane region" description="Helical" evidence="5">
    <location>
        <begin position="78"/>
        <end position="97"/>
    </location>
</feature>
<feature type="transmembrane region" description="Helical" evidence="5">
    <location>
        <begin position="145"/>
        <end position="166"/>
    </location>
</feature>
<sequence>MEQVNQILVAVQPYVLLIFVYATMIAIGFTITIKQLVVSFKRPLPLILCLLFNIIVAPLIASLITNGLAASFGSKAEATTIIIAAVLINLFAGAPAGMKNVQLGGGDGASAVAMLTLLSIAVVIFTPFTAPLFLPGDVTIPVAKIVWTLIILVVIPLGIGLTLNSVKPNIAKKALKSVNEISSISMILVLVCFMLPNLQSVFDTGLYALSVFGIIVLANFFITYFCTVGTIQDKKTVSLLSMSKNFGVALSVATAAFASYDIIPAMMTYAIVMMIACIPVALILKHVTGEKVALTRKS</sequence>
<dbReference type="InterPro" id="IPR002657">
    <property type="entry name" value="BilAc:Na_symport/Acr3"/>
</dbReference>
<dbReference type="PANTHER" id="PTHR10361:SF28">
    <property type="entry name" value="P3 PROTEIN-RELATED"/>
    <property type="match status" value="1"/>
</dbReference>
<feature type="transmembrane region" description="Helical" evidence="5">
    <location>
        <begin position="109"/>
        <end position="133"/>
    </location>
</feature>
<dbReference type="PANTHER" id="PTHR10361">
    <property type="entry name" value="SODIUM-BILE ACID COTRANSPORTER"/>
    <property type="match status" value="1"/>
</dbReference>
<dbReference type="InterPro" id="IPR004710">
    <property type="entry name" value="Bilac:Na_transpt"/>
</dbReference>
<dbReference type="Gene3D" id="1.20.1530.20">
    <property type="match status" value="1"/>
</dbReference>
<comment type="subcellular location">
    <subcellularLocation>
        <location evidence="1">Membrane</location>
        <topology evidence="1">Multi-pass membrane protein</topology>
    </subcellularLocation>
</comment>
<dbReference type="AlphaFoldDB" id="A0A099WCG0"/>
<evidence type="ECO:0000313" key="6">
    <source>
        <dbReference type="EMBL" id="KGL41785.1"/>
    </source>
</evidence>
<dbReference type="STRING" id="1552123.EP57_08050"/>
<evidence type="ECO:0000256" key="2">
    <source>
        <dbReference type="ARBA" id="ARBA00022692"/>
    </source>
</evidence>
<dbReference type="RefSeq" id="WP_036085653.1">
    <property type="nucleotide sequence ID" value="NZ_CBCSHQ010000023.1"/>
</dbReference>
<feature type="transmembrane region" description="Helical" evidence="5">
    <location>
        <begin position="14"/>
        <end position="33"/>
    </location>
</feature>
<feature type="transmembrane region" description="Helical" evidence="5">
    <location>
        <begin position="45"/>
        <end position="72"/>
    </location>
</feature>
<accession>A0A099WCG0</accession>
<evidence type="ECO:0008006" key="8">
    <source>
        <dbReference type="Google" id="ProtNLM"/>
    </source>
</evidence>
<protein>
    <recommendedName>
        <fullName evidence="8">Bile acid:sodium symporter</fullName>
    </recommendedName>
</protein>
<keyword evidence="4 5" id="KW-0472">Membrane</keyword>
<proteinExistence type="predicted"/>
<evidence type="ECO:0000256" key="1">
    <source>
        <dbReference type="ARBA" id="ARBA00004141"/>
    </source>
</evidence>
<dbReference type="Proteomes" id="UP000029844">
    <property type="component" value="Unassembled WGS sequence"/>
</dbReference>
<keyword evidence="2 5" id="KW-0812">Transmembrane</keyword>
<feature type="transmembrane region" description="Helical" evidence="5">
    <location>
        <begin position="269"/>
        <end position="288"/>
    </location>
</feature>
<evidence type="ECO:0000313" key="7">
    <source>
        <dbReference type="Proteomes" id="UP000029844"/>
    </source>
</evidence>
<dbReference type="eggNOG" id="COG0385">
    <property type="taxonomic scope" value="Bacteria"/>
</dbReference>
<evidence type="ECO:0000256" key="5">
    <source>
        <dbReference type="SAM" id="Phobius"/>
    </source>
</evidence>